<evidence type="ECO:0000313" key="3">
    <source>
        <dbReference type="Proteomes" id="UP000327157"/>
    </source>
</evidence>
<feature type="compositionally biased region" description="Basic and acidic residues" evidence="1">
    <location>
        <begin position="128"/>
        <end position="137"/>
    </location>
</feature>
<reference evidence="2 3" key="1">
    <citation type="submission" date="2019-09" db="EMBL/GenBank/DDBJ databases">
        <authorList>
            <person name="Ou C."/>
        </authorList>
    </citation>
    <scope>NUCLEOTIDE SEQUENCE [LARGE SCALE GENOMIC DNA]</scope>
    <source>
        <strain evidence="2">S2</strain>
        <tissue evidence="2">Leaf</tissue>
    </source>
</reference>
<feature type="region of interest" description="Disordered" evidence="1">
    <location>
        <begin position="1"/>
        <end position="137"/>
    </location>
</feature>
<proteinExistence type="predicted"/>
<protein>
    <submittedName>
        <fullName evidence="2">Uncharacterized protein</fullName>
    </submittedName>
</protein>
<reference evidence="3" key="2">
    <citation type="submission" date="2019-10" db="EMBL/GenBank/DDBJ databases">
        <title>A de novo genome assembly of a pear dwarfing rootstock.</title>
        <authorList>
            <person name="Wang F."/>
            <person name="Wang J."/>
            <person name="Li S."/>
            <person name="Zhang Y."/>
            <person name="Fang M."/>
            <person name="Ma L."/>
            <person name="Zhao Y."/>
            <person name="Jiang S."/>
        </authorList>
    </citation>
    <scope>NUCLEOTIDE SEQUENCE [LARGE SCALE GENOMIC DNA]</scope>
</reference>
<comment type="caution">
    <text evidence="2">The sequence shown here is derived from an EMBL/GenBank/DDBJ whole genome shotgun (WGS) entry which is preliminary data.</text>
</comment>
<evidence type="ECO:0000313" key="2">
    <source>
        <dbReference type="EMBL" id="KAB2633143.1"/>
    </source>
</evidence>
<gene>
    <name evidence="2" type="ORF">D8674_029390</name>
</gene>
<name>A0A5N5I1Y5_9ROSA</name>
<feature type="compositionally biased region" description="Low complexity" evidence="1">
    <location>
        <begin position="38"/>
        <end position="53"/>
    </location>
</feature>
<feature type="compositionally biased region" description="Basic and acidic residues" evidence="1">
    <location>
        <begin position="98"/>
        <end position="121"/>
    </location>
</feature>
<feature type="compositionally biased region" description="Polar residues" evidence="1">
    <location>
        <begin position="58"/>
        <end position="87"/>
    </location>
</feature>
<feature type="compositionally biased region" description="Low complexity" evidence="1">
    <location>
        <begin position="13"/>
        <end position="27"/>
    </location>
</feature>
<reference evidence="2 3" key="3">
    <citation type="submission" date="2019-11" db="EMBL/GenBank/DDBJ databases">
        <title>A de novo genome assembly of a pear dwarfing rootstock.</title>
        <authorList>
            <person name="Wang F."/>
            <person name="Wang J."/>
            <person name="Li S."/>
            <person name="Zhang Y."/>
            <person name="Fang M."/>
            <person name="Ma L."/>
            <person name="Zhao Y."/>
            <person name="Jiang S."/>
        </authorList>
    </citation>
    <scope>NUCLEOTIDE SEQUENCE [LARGE SCALE GENOMIC DNA]</scope>
    <source>
        <strain evidence="2">S2</strain>
        <tissue evidence="2">Leaf</tissue>
    </source>
</reference>
<feature type="compositionally biased region" description="Polar residues" evidence="1">
    <location>
        <begin position="28"/>
        <end position="37"/>
    </location>
</feature>
<sequence length="211" mass="23377">MALQIKSAIPTKSGEGSSSSSEPSSPSAVNVTDKQVNGSSSKAFSAKKYSGKGIPVTRLSSCMDGTQSQQDYSTRGGTGLHTPSSKSKGNDANGDSGVLERLRKENRELKQRLEAEKDRATSADLEQDLQREKDRSKLLETQVQTAQEKIEEMSREQETLIRIFSEERERRDNEEATLRKKLQDASSTIQLLLEKVRELEAKKSGNLKSKR</sequence>
<dbReference type="EMBL" id="SMOL01000120">
    <property type="protein sequence ID" value="KAB2633143.1"/>
    <property type="molecule type" value="Genomic_DNA"/>
</dbReference>
<dbReference type="OrthoDB" id="1751169at2759"/>
<dbReference type="Proteomes" id="UP000327157">
    <property type="component" value="Chromosome 6"/>
</dbReference>
<organism evidence="2 3">
    <name type="scientific">Pyrus ussuriensis x Pyrus communis</name>
    <dbReference type="NCBI Taxonomy" id="2448454"/>
    <lineage>
        <taxon>Eukaryota</taxon>
        <taxon>Viridiplantae</taxon>
        <taxon>Streptophyta</taxon>
        <taxon>Embryophyta</taxon>
        <taxon>Tracheophyta</taxon>
        <taxon>Spermatophyta</taxon>
        <taxon>Magnoliopsida</taxon>
        <taxon>eudicotyledons</taxon>
        <taxon>Gunneridae</taxon>
        <taxon>Pentapetalae</taxon>
        <taxon>rosids</taxon>
        <taxon>fabids</taxon>
        <taxon>Rosales</taxon>
        <taxon>Rosaceae</taxon>
        <taxon>Amygdaloideae</taxon>
        <taxon>Maleae</taxon>
        <taxon>Pyrus</taxon>
    </lineage>
</organism>
<dbReference type="AlphaFoldDB" id="A0A5N5I1Y5"/>
<accession>A0A5N5I1Y5</accession>
<evidence type="ECO:0000256" key="1">
    <source>
        <dbReference type="SAM" id="MobiDB-lite"/>
    </source>
</evidence>
<keyword evidence="3" id="KW-1185">Reference proteome</keyword>